<evidence type="ECO:0000256" key="1">
    <source>
        <dbReference type="SAM" id="MobiDB-lite"/>
    </source>
</evidence>
<gene>
    <name evidence="2" type="ORF">CYMTET_50183</name>
</gene>
<protein>
    <submittedName>
        <fullName evidence="2">Uncharacterized protein</fullName>
    </submittedName>
</protein>
<feature type="non-terminal residue" evidence="2">
    <location>
        <position position="1"/>
    </location>
</feature>
<organism evidence="2 3">
    <name type="scientific">Cymbomonas tetramitiformis</name>
    <dbReference type="NCBI Taxonomy" id="36881"/>
    <lineage>
        <taxon>Eukaryota</taxon>
        <taxon>Viridiplantae</taxon>
        <taxon>Chlorophyta</taxon>
        <taxon>Pyramimonadophyceae</taxon>
        <taxon>Pyramimonadales</taxon>
        <taxon>Pyramimonadaceae</taxon>
        <taxon>Cymbomonas</taxon>
    </lineage>
</organism>
<accession>A0AAE0BQ99</accession>
<feature type="region of interest" description="Disordered" evidence="1">
    <location>
        <begin position="80"/>
        <end position="128"/>
    </location>
</feature>
<evidence type="ECO:0000313" key="2">
    <source>
        <dbReference type="EMBL" id="KAK3239930.1"/>
    </source>
</evidence>
<reference evidence="2 3" key="1">
    <citation type="journal article" date="2015" name="Genome Biol. Evol.">
        <title>Comparative Genomics of a Bacterivorous Green Alga Reveals Evolutionary Causalities and Consequences of Phago-Mixotrophic Mode of Nutrition.</title>
        <authorList>
            <person name="Burns J.A."/>
            <person name="Paasch A."/>
            <person name="Narechania A."/>
            <person name="Kim E."/>
        </authorList>
    </citation>
    <scope>NUCLEOTIDE SEQUENCE [LARGE SCALE GENOMIC DNA]</scope>
    <source>
        <strain evidence="2 3">PLY_AMNH</strain>
    </source>
</reference>
<dbReference type="Proteomes" id="UP001190700">
    <property type="component" value="Unassembled WGS sequence"/>
</dbReference>
<name>A0AAE0BQ99_9CHLO</name>
<comment type="caution">
    <text evidence="2">The sequence shown here is derived from an EMBL/GenBank/DDBJ whole genome shotgun (WGS) entry which is preliminary data.</text>
</comment>
<proteinExistence type="predicted"/>
<dbReference type="AlphaFoldDB" id="A0AAE0BQ99"/>
<keyword evidence="3" id="KW-1185">Reference proteome</keyword>
<dbReference type="EMBL" id="LGRX02033781">
    <property type="protein sequence ID" value="KAK3239930.1"/>
    <property type="molecule type" value="Genomic_DNA"/>
</dbReference>
<evidence type="ECO:0000313" key="3">
    <source>
        <dbReference type="Proteomes" id="UP001190700"/>
    </source>
</evidence>
<sequence length="235" mass="24569">CAGEVQFFPAVQLQLRWRTAVALAITGALAVAVTEMAVAKASSSSPSTPALLPASGATLHTLSTAVNTELGTMLSTCGTRSWSSSSKAVPHQPRPGTAKPSREMALAAPGSAQQPRGRKAHAASRGRGAWRVDTCARARPMVSNGASSLSRPAASSSLAAVALPASASSVVPPVAEGGRGAGDRESRLSKRRLKNDMAMFQFNRLKLLQWPVLGVLLQELRPPLLIIGVCYFYEV</sequence>